<keyword evidence="1" id="KW-0732">Signal</keyword>
<evidence type="ECO:0008006" key="3">
    <source>
        <dbReference type="Google" id="ProtNLM"/>
    </source>
</evidence>
<proteinExistence type="predicted"/>
<name>A0AAU7XWB9_9PSED</name>
<feature type="signal peptide" evidence="1">
    <location>
        <begin position="1"/>
        <end position="23"/>
    </location>
</feature>
<dbReference type="AlphaFoldDB" id="A0AAU7XWB9"/>
<organism evidence="2">
    <name type="scientific">Pseudomonas solani</name>
    <dbReference type="NCBI Taxonomy" id="2731552"/>
    <lineage>
        <taxon>Bacteria</taxon>
        <taxon>Pseudomonadati</taxon>
        <taxon>Pseudomonadota</taxon>
        <taxon>Gammaproteobacteria</taxon>
        <taxon>Pseudomonadales</taxon>
        <taxon>Pseudomonadaceae</taxon>
        <taxon>Pseudomonas</taxon>
    </lineage>
</organism>
<evidence type="ECO:0000313" key="2">
    <source>
        <dbReference type="EMBL" id="XBY62046.1"/>
    </source>
</evidence>
<gene>
    <name evidence="2" type="ORF">ABS648_19005</name>
</gene>
<protein>
    <recommendedName>
        <fullName evidence="3">Protein activator of alkane oxidation PraB</fullName>
    </recommendedName>
</protein>
<sequence length="158" mass="16027">MKTLATILATAALAVAGVTTADAAVFSPAGISFNLNGTFTLKPPMPYPIANCNITLSSTTPSPAGSIAPVTAVNITGSNPLCAVIAAGSLPWSLQITSPTTVKINNMKLQVAGSPCYPSPLAVPGNWSNVTGMSVTNQVVGLCVLTMQIMPSPWVSVL</sequence>
<evidence type="ECO:0000256" key="1">
    <source>
        <dbReference type="SAM" id="SignalP"/>
    </source>
</evidence>
<dbReference type="EMBL" id="CP158373">
    <property type="protein sequence ID" value="XBY62046.1"/>
    <property type="molecule type" value="Genomic_DNA"/>
</dbReference>
<dbReference type="RefSeq" id="WP_043246832.1">
    <property type="nucleotide sequence ID" value="NZ_CP158373.1"/>
</dbReference>
<accession>A0AAU7XWB9</accession>
<feature type="chain" id="PRO_5043795550" description="Protein activator of alkane oxidation PraB" evidence="1">
    <location>
        <begin position="24"/>
        <end position="158"/>
    </location>
</feature>
<reference evidence="2" key="1">
    <citation type="submission" date="2023-08" db="EMBL/GenBank/DDBJ databases">
        <title>Increased levels of nutrients transform a symbiont into a lethal pathobiont.</title>
        <authorList>
            <person name="Lachnit T."/>
            <person name="Ulrich L."/>
            <person name="Willmer F.M."/>
            <person name="Hasenbein T."/>
            <person name="Steiner L.X."/>
            <person name="Wolters M."/>
            <person name="Herbst E.M."/>
            <person name="Deines P."/>
        </authorList>
    </citation>
    <scope>NUCLEOTIDE SEQUENCE</scope>
    <source>
        <strain evidence="2">T3</strain>
    </source>
</reference>